<evidence type="ECO:0000256" key="1">
    <source>
        <dbReference type="ARBA" id="ARBA00004141"/>
    </source>
</evidence>
<keyword evidence="4 17" id="KW-0812">Transmembrane</keyword>
<evidence type="ECO:0000256" key="4">
    <source>
        <dbReference type="ARBA" id="ARBA00022692"/>
    </source>
</evidence>
<reference evidence="18 19" key="2">
    <citation type="submission" date="2018-06" db="EMBL/GenBank/DDBJ databases">
        <title>Metagenomic assembly of (sub)arctic Cyanobacteria and their associated microbiome from non-axenic cultures.</title>
        <authorList>
            <person name="Baurain D."/>
        </authorList>
    </citation>
    <scope>NUCLEOTIDE SEQUENCE [LARGE SCALE GENOMIC DNA]</scope>
    <source>
        <strain evidence="18">ULC027bin1</strain>
    </source>
</reference>
<comment type="caution">
    <text evidence="18">The sequence shown here is derived from an EMBL/GenBank/DDBJ whole genome shotgun (WGS) entry which is preliminary data.</text>
</comment>
<name>A0A2W4XVS6_9CYAN</name>
<dbReference type="AlphaFoldDB" id="A0A2W4XVS6"/>
<dbReference type="GO" id="GO:0008360">
    <property type="term" value="P:regulation of cell shape"/>
    <property type="evidence" value="ECO:0007669"/>
    <property type="project" value="UniProtKB-KW"/>
</dbReference>
<dbReference type="EMBL" id="QBMP01000033">
    <property type="protein sequence ID" value="PZO58569.1"/>
    <property type="molecule type" value="Genomic_DNA"/>
</dbReference>
<evidence type="ECO:0000256" key="13">
    <source>
        <dbReference type="ARBA" id="ARBA00041418"/>
    </source>
</evidence>
<comment type="function">
    <text evidence="16">Peptidoglycan polymerase that is essential for cell division.</text>
</comment>
<feature type="transmembrane region" description="Helical" evidence="17">
    <location>
        <begin position="20"/>
        <end position="42"/>
    </location>
</feature>
<evidence type="ECO:0000256" key="2">
    <source>
        <dbReference type="ARBA" id="ARBA00022676"/>
    </source>
</evidence>
<keyword evidence="3" id="KW-0808">Transferase</keyword>
<keyword evidence="8 17" id="KW-0472">Membrane</keyword>
<dbReference type="GO" id="GO:0032153">
    <property type="term" value="C:cell division site"/>
    <property type="evidence" value="ECO:0007669"/>
    <property type="project" value="TreeGrafter"/>
</dbReference>
<evidence type="ECO:0000256" key="6">
    <source>
        <dbReference type="ARBA" id="ARBA00022984"/>
    </source>
</evidence>
<keyword evidence="2" id="KW-0328">Glycosyltransferase</keyword>
<feature type="transmembrane region" description="Helical" evidence="17">
    <location>
        <begin position="150"/>
        <end position="165"/>
    </location>
</feature>
<dbReference type="Pfam" id="PF01098">
    <property type="entry name" value="FTSW_RODA_SPOVE"/>
    <property type="match status" value="1"/>
</dbReference>
<evidence type="ECO:0000256" key="14">
    <source>
        <dbReference type="ARBA" id="ARBA00044770"/>
    </source>
</evidence>
<feature type="transmembrane region" description="Helical" evidence="17">
    <location>
        <begin position="54"/>
        <end position="72"/>
    </location>
</feature>
<organism evidence="18 19">
    <name type="scientific">Phormidesmis priestleyi</name>
    <dbReference type="NCBI Taxonomy" id="268141"/>
    <lineage>
        <taxon>Bacteria</taxon>
        <taxon>Bacillati</taxon>
        <taxon>Cyanobacteriota</taxon>
        <taxon>Cyanophyceae</taxon>
        <taxon>Leptolyngbyales</taxon>
        <taxon>Leptolyngbyaceae</taxon>
        <taxon>Phormidesmis</taxon>
    </lineage>
</organism>
<evidence type="ECO:0000256" key="16">
    <source>
        <dbReference type="ARBA" id="ARBA00049966"/>
    </source>
</evidence>
<dbReference type="EC" id="2.4.99.28" evidence="14"/>
<keyword evidence="6" id="KW-0573">Peptidoglycan synthesis</keyword>
<comment type="catalytic activity">
    <reaction evidence="15">
        <text>[GlcNAc-(1-&gt;4)-Mur2Ac(oyl-L-Ala-gamma-D-Glu-L-Lys-D-Ala-D-Ala)](n)-di-trans,octa-cis-undecaprenyl diphosphate + beta-D-GlcNAc-(1-&gt;4)-Mur2Ac(oyl-L-Ala-gamma-D-Glu-L-Lys-D-Ala-D-Ala)-di-trans,octa-cis-undecaprenyl diphosphate = [GlcNAc-(1-&gt;4)-Mur2Ac(oyl-L-Ala-gamma-D-Glu-L-Lys-D-Ala-D-Ala)](n+1)-di-trans,octa-cis-undecaprenyl diphosphate + di-trans,octa-cis-undecaprenyl diphosphate + H(+)</text>
        <dbReference type="Rhea" id="RHEA:23708"/>
        <dbReference type="Rhea" id="RHEA-COMP:9602"/>
        <dbReference type="Rhea" id="RHEA-COMP:9603"/>
        <dbReference type="ChEBI" id="CHEBI:15378"/>
        <dbReference type="ChEBI" id="CHEBI:58405"/>
        <dbReference type="ChEBI" id="CHEBI:60033"/>
        <dbReference type="ChEBI" id="CHEBI:78435"/>
        <dbReference type="EC" id="2.4.99.28"/>
    </reaction>
</comment>
<dbReference type="InterPro" id="IPR018365">
    <property type="entry name" value="Cell_cycle_FtsW-rel_CS"/>
</dbReference>
<feature type="transmembrane region" description="Helical" evidence="17">
    <location>
        <begin position="278"/>
        <end position="302"/>
    </location>
</feature>
<dbReference type="PROSITE" id="PS00428">
    <property type="entry name" value="FTSW_RODA_SPOVE"/>
    <property type="match status" value="1"/>
</dbReference>
<feature type="transmembrane region" description="Helical" evidence="17">
    <location>
        <begin position="171"/>
        <end position="188"/>
    </location>
</feature>
<evidence type="ECO:0000256" key="7">
    <source>
        <dbReference type="ARBA" id="ARBA00022989"/>
    </source>
</evidence>
<dbReference type="InterPro" id="IPR001182">
    <property type="entry name" value="FtsW/RodA"/>
</dbReference>
<feature type="transmembrane region" description="Helical" evidence="17">
    <location>
        <begin position="311"/>
        <end position="332"/>
    </location>
</feature>
<evidence type="ECO:0000256" key="15">
    <source>
        <dbReference type="ARBA" id="ARBA00049902"/>
    </source>
</evidence>
<keyword evidence="18" id="KW-0131">Cell cycle</keyword>
<dbReference type="GO" id="GO:0009252">
    <property type="term" value="P:peptidoglycan biosynthetic process"/>
    <property type="evidence" value="ECO:0007669"/>
    <property type="project" value="UniProtKB-KW"/>
</dbReference>
<evidence type="ECO:0000256" key="17">
    <source>
        <dbReference type="SAM" id="Phobius"/>
    </source>
</evidence>
<comment type="similarity">
    <text evidence="11">Belongs to the SEDS family. FtsW subfamily.</text>
</comment>
<dbReference type="PANTHER" id="PTHR30474:SF2">
    <property type="entry name" value="PEPTIDOGLYCAN GLYCOSYLTRANSFERASE FTSW-RELATED"/>
    <property type="match status" value="1"/>
</dbReference>
<evidence type="ECO:0000256" key="5">
    <source>
        <dbReference type="ARBA" id="ARBA00022960"/>
    </source>
</evidence>
<sequence length="433" mass="47755">MSGFTRVFSVQDWALEARLLRWMTLLWVSVGLVVLFSASYPVAEADFNDGARFFKIQLVWVIVGLLISRWITRHPLQQVMRVSGVMLLISMLMVMATHIPGVGVSVNGATRWLPVGPFLLQPSELMKPFLVLHSAQLFGKWHKLTLRTRLVWLGIFTGGLLLILAQPNLSTTAICGLTIWLIALAAGLPYRQLMLTAGVGLMGAVLSVSLKSYQRDRIISFLNPWADPSENGYQLIQSLLAIGSGGVSGTGYGLSIQKIYFLPIQYTDFIFSVFAEEFGFIGCIMLILFLAVYSTVTLMVAIQAKQTVHRLVAIGCMVLLVGQSIINIGVASGAMPTTGLPFPLFSYGGSSMLASLITAGVLIRVARESRDAEVLSLKRVREELERERPFKPVTDLHKLSKASSEKDLHTVNNLLEKPFLRLKKRPVPPSSRP</sequence>
<keyword evidence="5" id="KW-0133">Cell shape</keyword>
<evidence type="ECO:0000256" key="11">
    <source>
        <dbReference type="ARBA" id="ARBA00038053"/>
    </source>
</evidence>
<keyword evidence="7 17" id="KW-1133">Transmembrane helix</keyword>
<evidence type="ECO:0000313" key="19">
    <source>
        <dbReference type="Proteomes" id="UP000249794"/>
    </source>
</evidence>
<comment type="subcellular location">
    <subcellularLocation>
        <location evidence="1">Membrane</location>
        <topology evidence="1">Multi-pass membrane protein</topology>
    </subcellularLocation>
</comment>
<evidence type="ECO:0000256" key="3">
    <source>
        <dbReference type="ARBA" id="ARBA00022679"/>
    </source>
</evidence>
<keyword evidence="18" id="KW-0132">Cell division</keyword>
<evidence type="ECO:0000256" key="8">
    <source>
        <dbReference type="ARBA" id="ARBA00023136"/>
    </source>
</evidence>
<dbReference type="Proteomes" id="UP000249794">
    <property type="component" value="Unassembled WGS sequence"/>
</dbReference>
<dbReference type="PANTHER" id="PTHR30474">
    <property type="entry name" value="CELL CYCLE PROTEIN"/>
    <property type="match status" value="1"/>
</dbReference>
<evidence type="ECO:0000256" key="9">
    <source>
        <dbReference type="ARBA" id="ARBA00032370"/>
    </source>
</evidence>
<accession>A0A2W4XVS6</accession>
<dbReference type="GO" id="GO:0051301">
    <property type="term" value="P:cell division"/>
    <property type="evidence" value="ECO:0007669"/>
    <property type="project" value="UniProtKB-KW"/>
</dbReference>
<protein>
    <recommendedName>
        <fullName evidence="12">Probable peptidoglycan glycosyltransferase FtsW</fullName>
        <ecNumber evidence="14">2.4.99.28</ecNumber>
    </recommendedName>
    <alternativeName>
        <fullName evidence="13">Cell division protein FtsW</fullName>
    </alternativeName>
    <alternativeName>
        <fullName evidence="10">Cell wall polymerase</fullName>
    </alternativeName>
    <alternativeName>
        <fullName evidence="9">Peptidoglycan polymerase</fullName>
    </alternativeName>
</protein>
<dbReference type="GO" id="GO:0015648">
    <property type="term" value="F:lipid-linked peptidoglycan transporter activity"/>
    <property type="evidence" value="ECO:0007669"/>
    <property type="project" value="TreeGrafter"/>
</dbReference>
<proteinExistence type="inferred from homology"/>
<dbReference type="GO" id="GO:0008955">
    <property type="term" value="F:peptidoglycan glycosyltransferase activity"/>
    <property type="evidence" value="ECO:0007669"/>
    <property type="project" value="UniProtKB-EC"/>
</dbReference>
<dbReference type="GO" id="GO:0005886">
    <property type="term" value="C:plasma membrane"/>
    <property type="evidence" value="ECO:0007669"/>
    <property type="project" value="TreeGrafter"/>
</dbReference>
<gene>
    <name evidence="18" type="ORF">DCF15_05270</name>
</gene>
<feature type="transmembrane region" description="Helical" evidence="17">
    <location>
        <begin position="344"/>
        <end position="363"/>
    </location>
</feature>
<reference evidence="19" key="1">
    <citation type="submission" date="2018-04" db="EMBL/GenBank/DDBJ databases">
        <authorList>
            <person name="Cornet L."/>
        </authorList>
    </citation>
    <scope>NUCLEOTIDE SEQUENCE [LARGE SCALE GENOMIC DNA]</scope>
</reference>
<evidence type="ECO:0000256" key="12">
    <source>
        <dbReference type="ARBA" id="ARBA00041185"/>
    </source>
</evidence>
<evidence type="ECO:0000313" key="18">
    <source>
        <dbReference type="EMBL" id="PZO58569.1"/>
    </source>
</evidence>
<feature type="transmembrane region" description="Helical" evidence="17">
    <location>
        <begin position="84"/>
        <end position="106"/>
    </location>
</feature>
<evidence type="ECO:0000256" key="10">
    <source>
        <dbReference type="ARBA" id="ARBA00033270"/>
    </source>
</evidence>